<feature type="transmembrane region" description="Helical" evidence="1">
    <location>
        <begin position="71"/>
        <end position="93"/>
    </location>
</feature>
<evidence type="ECO:0000313" key="2">
    <source>
        <dbReference type="EMBL" id="KXZ60598.1"/>
    </source>
</evidence>
<dbReference type="STRING" id="36807.Mlaev_01384"/>
<dbReference type="AlphaFoldDB" id="A0A150HFM7"/>
<sequence length="129" mass="12987">MTLVATIALALASVLLVFADGPISRQRDRDKIPPLSPVLSGLSAAASVVAIVAAAISIARAFDPAAQPGDDLAIAVTIVAFVAFVCGFAPALAAVRPRNPQTWGTWMTTIAFLASGAVLTMGAASDLAA</sequence>
<keyword evidence="1" id="KW-1133">Transmembrane helix</keyword>
<proteinExistence type="predicted"/>
<evidence type="ECO:0000313" key="3">
    <source>
        <dbReference type="Proteomes" id="UP000075357"/>
    </source>
</evidence>
<gene>
    <name evidence="2" type="ORF">Mlaev_01384</name>
</gene>
<dbReference type="EMBL" id="LRAD01000030">
    <property type="protein sequence ID" value="KXZ60598.1"/>
    <property type="molecule type" value="Genomic_DNA"/>
</dbReference>
<accession>A0A150HFM7</accession>
<dbReference type="PATRIC" id="fig|36807.3.peg.1405"/>
<protein>
    <submittedName>
        <fullName evidence="2">Uncharacterized protein</fullName>
    </submittedName>
</protein>
<feature type="transmembrane region" description="Helical" evidence="1">
    <location>
        <begin position="105"/>
        <end position="124"/>
    </location>
</feature>
<evidence type="ECO:0000256" key="1">
    <source>
        <dbReference type="SAM" id="Phobius"/>
    </source>
</evidence>
<keyword evidence="1" id="KW-0472">Membrane</keyword>
<keyword evidence="3" id="KW-1185">Reference proteome</keyword>
<comment type="caution">
    <text evidence="2">The sequence shown here is derived from an EMBL/GenBank/DDBJ whole genome shotgun (WGS) entry which is preliminary data.</text>
</comment>
<dbReference type="Proteomes" id="UP000075357">
    <property type="component" value="Unassembled WGS sequence"/>
</dbReference>
<dbReference type="RefSeq" id="WP_061682866.1">
    <property type="nucleotide sequence ID" value="NZ_LRAD01000030.1"/>
</dbReference>
<feature type="transmembrane region" description="Helical" evidence="1">
    <location>
        <begin position="35"/>
        <end position="59"/>
    </location>
</feature>
<keyword evidence="1" id="KW-0812">Transmembrane</keyword>
<organism evidence="2 3">
    <name type="scientific">Microbacterium laevaniformans</name>
    <dbReference type="NCBI Taxonomy" id="36807"/>
    <lineage>
        <taxon>Bacteria</taxon>
        <taxon>Bacillati</taxon>
        <taxon>Actinomycetota</taxon>
        <taxon>Actinomycetes</taxon>
        <taxon>Micrococcales</taxon>
        <taxon>Microbacteriaceae</taxon>
        <taxon>Microbacterium</taxon>
    </lineage>
</organism>
<name>A0A150HFM7_9MICO</name>
<reference evidence="2 3" key="1">
    <citation type="submission" date="2016-01" db="EMBL/GenBank/DDBJ databases">
        <title>Draft genome sequences of Microbacterium laevaniformans LCDC 91-0039 and the type strain of Microbacterium hominis LCDC 84-209.</title>
        <authorList>
            <person name="Bernier A.-M."/>
            <person name="Bernard K."/>
        </authorList>
    </citation>
    <scope>NUCLEOTIDE SEQUENCE [LARGE SCALE GENOMIC DNA]</scope>
    <source>
        <strain evidence="2 3">LCDC 91-0039</strain>
    </source>
</reference>